<gene>
    <name evidence="2" type="primary">LOC112687208</name>
</gene>
<evidence type="ECO:0000313" key="1">
    <source>
        <dbReference type="Proteomes" id="UP000694846"/>
    </source>
</evidence>
<evidence type="ECO:0000313" key="2">
    <source>
        <dbReference type="RefSeq" id="XP_025415581.1"/>
    </source>
</evidence>
<organism evidence="1 2">
    <name type="scientific">Sipha flava</name>
    <name type="common">yellow sugarcane aphid</name>
    <dbReference type="NCBI Taxonomy" id="143950"/>
    <lineage>
        <taxon>Eukaryota</taxon>
        <taxon>Metazoa</taxon>
        <taxon>Ecdysozoa</taxon>
        <taxon>Arthropoda</taxon>
        <taxon>Hexapoda</taxon>
        <taxon>Insecta</taxon>
        <taxon>Pterygota</taxon>
        <taxon>Neoptera</taxon>
        <taxon>Paraneoptera</taxon>
        <taxon>Hemiptera</taxon>
        <taxon>Sternorrhyncha</taxon>
        <taxon>Aphidomorpha</taxon>
        <taxon>Aphidoidea</taxon>
        <taxon>Aphididae</taxon>
        <taxon>Sipha</taxon>
    </lineage>
</organism>
<dbReference type="PANTHER" id="PTHR45913">
    <property type="entry name" value="EPM2A-INTERACTING PROTEIN 1"/>
    <property type="match status" value="1"/>
</dbReference>
<keyword evidence="1" id="KW-1185">Reference proteome</keyword>
<dbReference type="RefSeq" id="XP_025415581.1">
    <property type="nucleotide sequence ID" value="XM_025559796.1"/>
</dbReference>
<dbReference type="PANTHER" id="PTHR45913:SF19">
    <property type="entry name" value="LOW QUALITY PROTEIN: ZINC FINGER BED DOMAIN-CONTAINING PROTEIN 5-LIKE"/>
    <property type="match status" value="1"/>
</dbReference>
<sequence length="337" mass="38927">MKPSKLNRHLELKHPEYKEKPIDFFINRRRQLKSAKKNMTSMFSLSPQTENLVLASYEISKLIAETGYPHTVVDESTDVSDNANLMCFVRYDLGNTSHEELLFCKSLPTRTTAEELFNLINRYIIENGIEWKKFVGLSSDGARAMSGIRTGLFPRVKAVAPKCVWVHCSIHREALAVKKMPLSLTETMQECVKFINFIKSRPLSSRIFSALCKEMGSDHEYLLLHCEVRWLSRGNVLKRLIELKEEVSVFLEQNPPTSKDAIFEFKDRFHDANWLVKVAYICDVFDFLNNLNLALQGENVTIFKVREKVEAATKKLNLWSRRIKTGNYEAFTMLTAF</sequence>
<name>A0A8B8FYZ7_9HEMI</name>
<protein>
    <submittedName>
        <fullName evidence="2">Zinc finger BED domain-containing protein 5-like</fullName>
    </submittedName>
</protein>
<dbReference type="AlphaFoldDB" id="A0A8B8FYZ7"/>
<dbReference type="OrthoDB" id="6628102at2759"/>
<proteinExistence type="predicted"/>
<dbReference type="InterPro" id="IPR012337">
    <property type="entry name" value="RNaseH-like_sf"/>
</dbReference>
<dbReference type="GeneID" id="112687208"/>
<dbReference type="SUPFAM" id="SSF53098">
    <property type="entry name" value="Ribonuclease H-like"/>
    <property type="match status" value="1"/>
</dbReference>
<accession>A0A8B8FYZ7</accession>
<dbReference type="Proteomes" id="UP000694846">
    <property type="component" value="Unplaced"/>
</dbReference>
<reference evidence="2" key="1">
    <citation type="submission" date="2025-08" db="UniProtKB">
        <authorList>
            <consortium name="RefSeq"/>
        </authorList>
    </citation>
    <scope>IDENTIFICATION</scope>
    <source>
        <tissue evidence="2">Whole body</tissue>
    </source>
</reference>